<name>A0A9X5GU59_9FIRM</name>
<reference evidence="1" key="1">
    <citation type="submission" date="2018-09" db="EMBL/GenBank/DDBJ databases">
        <title>Murine metabolic-syndrome-specific gut microbial biobank.</title>
        <authorList>
            <person name="Liu C."/>
        </authorList>
    </citation>
    <scope>NUCLEOTIDE SEQUENCE</scope>
    <source>
        <strain evidence="1">D42-62</strain>
    </source>
</reference>
<evidence type="ECO:0000313" key="1">
    <source>
        <dbReference type="EMBL" id="NBJ94706.1"/>
    </source>
</evidence>
<keyword evidence="2" id="KW-1185">Reference proteome</keyword>
<gene>
    <name evidence="1" type="ORF">D5281_19525</name>
</gene>
<evidence type="ECO:0000313" key="2">
    <source>
        <dbReference type="Proteomes" id="UP001154420"/>
    </source>
</evidence>
<organism evidence="1 2">
    <name type="scientific">Parablautia muri</name>
    <dbReference type="NCBI Taxonomy" id="2320879"/>
    <lineage>
        <taxon>Bacteria</taxon>
        <taxon>Bacillati</taxon>
        <taxon>Bacillota</taxon>
        <taxon>Clostridia</taxon>
        <taxon>Lachnospirales</taxon>
        <taxon>Lachnospiraceae</taxon>
        <taxon>Parablautia</taxon>
    </lineage>
</organism>
<comment type="caution">
    <text evidence="1">The sequence shown here is derived from an EMBL/GenBank/DDBJ whole genome shotgun (WGS) entry which is preliminary data.</text>
</comment>
<sequence length="173" mass="20640">MTMIIKKCTFDELPDAMQMHVLYREKITVAEYRLAIWSNKDTLYYNNLPEKEIERFVSLIESDKRILNNRTMNSIYNKYGFAVYYEIHEAHDAYLKKGREKVAEQIAQEYFPIIEKAMNKPSIPYCNELLKAMSHLADKGRFKFKEWSTDQAYIYFMGYLLGSGKLEWEEQLL</sequence>
<dbReference type="AlphaFoldDB" id="A0A9X5GU59"/>
<proteinExistence type="predicted"/>
<accession>A0A9X5GU59</accession>
<protein>
    <submittedName>
        <fullName evidence="1">Uncharacterized protein</fullName>
    </submittedName>
</protein>
<dbReference type="EMBL" id="QZDT01000047">
    <property type="protein sequence ID" value="NBJ94706.1"/>
    <property type="molecule type" value="Genomic_DNA"/>
</dbReference>
<dbReference type="Proteomes" id="UP001154420">
    <property type="component" value="Unassembled WGS sequence"/>
</dbReference>